<name>A0A8K0JLX6_9TREE</name>
<reference evidence="2" key="1">
    <citation type="submission" date="2020-04" db="EMBL/GenBank/DDBJ databases">
        <title>Analysis of mating type loci in Filobasidium floriforme.</title>
        <authorList>
            <person name="Nowrousian M."/>
        </authorList>
    </citation>
    <scope>NUCLEOTIDE SEQUENCE</scope>
    <source>
        <strain evidence="2">CBS 6242</strain>
    </source>
</reference>
<feature type="region of interest" description="Disordered" evidence="1">
    <location>
        <begin position="17"/>
        <end position="38"/>
    </location>
</feature>
<comment type="caution">
    <text evidence="2">The sequence shown here is derived from an EMBL/GenBank/DDBJ whole genome shotgun (WGS) entry which is preliminary data.</text>
</comment>
<feature type="compositionally biased region" description="Polar residues" evidence="1">
    <location>
        <begin position="28"/>
        <end position="38"/>
    </location>
</feature>
<evidence type="ECO:0000256" key="1">
    <source>
        <dbReference type="SAM" id="MobiDB-lite"/>
    </source>
</evidence>
<dbReference type="EMBL" id="JABELV010000076">
    <property type="protein sequence ID" value="KAG7532047.1"/>
    <property type="molecule type" value="Genomic_DNA"/>
</dbReference>
<organism evidence="2 3">
    <name type="scientific">Filobasidium floriforme</name>
    <dbReference type="NCBI Taxonomy" id="5210"/>
    <lineage>
        <taxon>Eukaryota</taxon>
        <taxon>Fungi</taxon>
        <taxon>Dikarya</taxon>
        <taxon>Basidiomycota</taxon>
        <taxon>Agaricomycotina</taxon>
        <taxon>Tremellomycetes</taxon>
        <taxon>Filobasidiales</taxon>
        <taxon>Filobasidiaceae</taxon>
        <taxon>Filobasidium</taxon>
    </lineage>
</organism>
<dbReference type="Proteomes" id="UP000812966">
    <property type="component" value="Unassembled WGS sequence"/>
</dbReference>
<feature type="region of interest" description="Disordered" evidence="1">
    <location>
        <begin position="527"/>
        <end position="588"/>
    </location>
</feature>
<sequence length="941" mass="103997">MSDFLSAQGFVFETGQGVDRSSIDGQDPTVSSNQGQSVTHFSDNLTNFWRQPYSSCDSAGSVQHSQRTTLLLTEHGIIPVFAPLQPLESLGEILASISQDSENSSVALLNEDDASSPLLTDLRKDWSRAAEQVRYWKHVFCGLKQHIVLDPESCIFPVEAVLNEAISRFRLCIAIANEKERRSDTRWLSALKKGYTCSLDRVMSLQSMWRQQTPSRHPAYACHCSCGHLAIGSIGSDWLCAREIHLTTLHLLEAKDRLLSSSDRPLDVSGCNDACSHNEYTYESRSMAQQVMPPTSFSSGNTAVTWFETLSLSLISPQFRINSDLSDNSITDKLNAMLEEYLSVGKLDFEESLVIPQAWTSVIKVQSSLHTIREALSGKHLQTWDRCDLDENPIDLIEDTARSFQSVLVVHIRLLRFLKACLPTELAQECAKRHQIGRCSYDRLELIAWFSAPVDGSSPSGGGSYTTTRLEMFFEKSLSNKGMGILSYNDARKIHYPMPSTRGSSIPRTEPDDDQVLEGCRKNLIPGLGATSHLPPPSTYTDTGSLFSSVDTRITSDPNMAETMPTGSASPREADLSRLTVNPNSESPPALASRLRYIMNEVYNHDGIRHRAQCYLSAFFDRLNQGVNIDTRTWSVSSAKARGTNTHLQCGILGSSSAGLVVAIMLEEASDLLEMYKEILLQLQQQGFDRSISLNAAFGQLQEVATCTSGLILALIARRRGVAANFACSCTFNHHIIDHTLDNIGYAEQTGDTVSRFLYFFQEVTSQILRDGRRAHAPTLPSSSHFGSMPSSLAIHPTDMSIQSIPEQSLNAWYPDFSMNPPGTSSHMITSMLPAPPGAVYPAYESSGHVGLAISQDHLAHWETQKRAGCEQLAKELHPEPPVSDLVFLESIGGLVEVEEGSCSGRPYHAHTDRFVRMLDREGDGLARHLEVANPHLQMFA</sequence>
<proteinExistence type="predicted"/>
<evidence type="ECO:0000313" key="2">
    <source>
        <dbReference type="EMBL" id="KAG7532047.1"/>
    </source>
</evidence>
<evidence type="ECO:0000313" key="3">
    <source>
        <dbReference type="Proteomes" id="UP000812966"/>
    </source>
</evidence>
<protein>
    <submittedName>
        <fullName evidence="2">Uncharacterized protein</fullName>
    </submittedName>
</protein>
<accession>A0A8K0JLX6</accession>
<dbReference type="AlphaFoldDB" id="A0A8K0JLX6"/>
<gene>
    <name evidence="2" type="ORF">FFLO_03922</name>
</gene>
<feature type="compositionally biased region" description="Polar residues" evidence="1">
    <location>
        <begin position="539"/>
        <end position="558"/>
    </location>
</feature>
<keyword evidence="3" id="KW-1185">Reference proteome</keyword>